<comment type="caution">
    <text evidence="1">The sequence shown here is derived from an EMBL/GenBank/DDBJ whole genome shotgun (WGS) entry which is preliminary data.</text>
</comment>
<dbReference type="Proteomes" id="UP001500752">
    <property type="component" value="Unassembled WGS sequence"/>
</dbReference>
<dbReference type="EMBL" id="BAABEO010000006">
    <property type="protein sequence ID" value="GAA3669430.1"/>
    <property type="molecule type" value="Genomic_DNA"/>
</dbReference>
<organism evidence="1 2">
    <name type="scientific">Arthrobacter ginkgonis</name>
    <dbReference type="NCBI Taxonomy" id="1630594"/>
    <lineage>
        <taxon>Bacteria</taxon>
        <taxon>Bacillati</taxon>
        <taxon>Actinomycetota</taxon>
        <taxon>Actinomycetes</taxon>
        <taxon>Micrococcales</taxon>
        <taxon>Micrococcaceae</taxon>
        <taxon>Arthrobacter</taxon>
    </lineage>
</organism>
<protein>
    <submittedName>
        <fullName evidence="1">Uncharacterized protein</fullName>
    </submittedName>
</protein>
<accession>A0ABP7BTQ7</accession>
<name>A0ABP7BTQ7_9MICC</name>
<evidence type="ECO:0000313" key="1">
    <source>
        <dbReference type="EMBL" id="GAA3669430.1"/>
    </source>
</evidence>
<dbReference type="RefSeq" id="WP_345148194.1">
    <property type="nucleotide sequence ID" value="NZ_BAABEO010000006.1"/>
</dbReference>
<proteinExistence type="predicted"/>
<sequence>MSLAGRLNRFADPRALEYGVTSSAVLAALSLPDPARLSPGRRAALHGAIALLSGALMLVELRKTDLEETGPLLDPLAKGALAAGAAGVALGLARPADALDARIQGLLVRRGVPKPRVILAVGSAALGLATFLADRALAARESGDGANDDDGGPRQAELDPALRTLMEGILAQPRGQAKTALRAQLAGAREEVWGEPEGFDSMLEFAVDPDAPLAVPHDFTYPVRARFTAPSGVPLEVILRVSGGRLASLAVDVAEDTPELEAFIGEDPFEGLEAWPEPGAVSYVVETAEGLRPLG</sequence>
<evidence type="ECO:0000313" key="2">
    <source>
        <dbReference type="Proteomes" id="UP001500752"/>
    </source>
</evidence>
<keyword evidence="2" id="KW-1185">Reference proteome</keyword>
<gene>
    <name evidence="1" type="ORF">GCM10023081_04850</name>
</gene>
<reference evidence="2" key="1">
    <citation type="journal article" date="2019" name="Int. J. Syst. Evol. Microbiol.">
        <title>The Global Catalogue of Microorganisms (GCM) 10K type strain sequencing project: providing services to taxonomists for standard genome sequencing and annotation.</title>
        <authorList>
            <consortium name="The Broad Institute Genomics Platform"/>
            <consortium name="The Broad Institute Genome Sequencing Center for Infectious Disease"/>
            <person name="Wu L."/>
            <person name="Ma J."/>
        </authorList>
    </citation>
    <scope>NUCLEOTIDE SEQUENCE [LARGE SCALE GENOMIC DNA]</scope>
    <source>
        <strain evidence="2">JCM 30742</strain>
    </source>
</reference>